<protein>
    <submittedName>
        <fullName evidence="5">AraC family transcriptional regulator</fullName>
    </submittedName>
</protein>
<name>A0A254TGK7_9BURK</name>
<dbReference type="Proteomes" id="UP000197535">
    <property type="component" value="Unassembled WGS sequence"/>
</dbReference>
<dbReference type="InterPro" id="IPR003313">
    <property type="entry name" value="AraC-bd"/>
</dbReference>
<evidence type="ECO:0000259" key="4">
    <source>
        <dbReference type="PROSITE" id="PS01124"/>
    </source>
</evidence>
<dbReference type="RefSeq" id="WP_088708630.1">
    <property type="nucleotide sequence ID" value="NZ_LSTO01000001.1"/>
</dbReference>
<organism evidence="5 6">
    <name type="scientific">Noviherbaspirillum denitrificans</name>
    <dbReference type="NCBI Taxonomy" id="1968433"/>
    <lineage>
        <taxon>Bacteria</taxon>
        <taxon>Pseudomonadati</taxon>
        <taxon>Pseudomonadota</taxon>
        <taxon>Betaproteobacteria</taxon>
        <taxon>Burkholderiales</taxon>
        <taxon>Oxalobacteraceae</taxon>
        <taxon>Noviherbaspirillum</taxon>
    </lineage>
</organism>
<dbReference type="Gene3D" id="1.10.10.60">
    <property type="entry name" value="Homeodomain-like"/>
    <property type="match status" value="1"/>
</dbReference>
<dbReference type="GO" id="GO:0043565">
    <property type="term" value="F:sequence-specific DNA binding"/>
    <property type="evidence" value="ECO:0007669"/>
    <property type="project" value="InterPro"/>
</dbReference>
<dbReference type="PANTHER" id="PTHR46796:SF2">
    <property type="entry name" value="TRANSCRIPTIONAL REGULATORY PROTEIN"/>
    <property type="match status" value="1"/>
</dbReference>
<dbReference type="Pfam" id="PF12833">
    <property type="entry name" value="HTH_18"/>
    <property type="match status" value="1"/>
</dbReference>
<evidence type="ECO:0000313" key="5">
    <source>
        <dbReference type="EMBL" id="OWW21786.1"/>
    </source>
</evidence>
<dbReference type="PROSITE" id="PS01124">
    <property type="entry name" value="HTH_ARAC_FAMILY_2"/>
    <property type="match status" value="1"/>
</dbReference>
<dbReference type="AlphaFoldDB" id="A0A254TGK7"/>
<keyword evidence="6" id="KW-1185">Reference proteome</keyword>
<keyword evidence="2" id="KW-0238">DNA-binding</keyword>
<sequence>MFHHPSEFVTFKACPHLPGVELYSARLVDHAFAPHAHDGYSLGAIEAGVERFRHRGSEHVAPAGTLVLLNPDELHTGQAEVDTGWTYQMLYIEPETLRKLAGSEAYFPDASVHNPQLAAAFRRTFHRMWNAPDDVAFVSGFTTLVDAIASRYGKNVRDVRTASESERRRMASMQRVLDCVEAHLDDNLSIEMLAAEAGLSVFHFVRSFSAAFHVTPHQYVQARRAARAKSLLAKRATPSEAAAAAGLTDQSHLNRWFKRAYGVTPAQYQQQIGTRPVPNRRG</sequence>
<dbReference type="SUPFAM" id="SSF46689">
    <property type="entry name" value="Homeodomain-like"/>
    <property type="match status" value="2"/>
</dbReference>
<evidence type="ECO:0000256" key="3">
    <source>
        <dbReference type="ARBA" id="ARBA00023163"/>
    </source>
</evidence>
<dbReference type="InterPro" id="IPR009057">
    <property type="entry name" value="Homeodomain-like_sf"/>
</dbReference>
<comment type="caution">
    <text evidence="5">The sequence shown here is derived from an EMBL/GenBank/DDBJ whole genome shotgun (WGS) entry which is preliminary data.</text>
</comment>
<dbReference type="SMART" id="SM00342">
    <property type="entry name" value="HTH_ARAC"/>
    <property type="match status" value="1"/>
</dbReference>
<dbReference type="EMBL" id="LSTO01000001">
    <property type="protein sequence ID" value="OWW21786.1"/>
    <property type="molecule type" value="Genomic_DNA"/>
</dbReference>
<evidence type="ECO:0000256" key="1">
    <source>
        <dbReference type="ARBA" id="ARBA00023015"/>
    </source>
</evidence>
<dbReference type="OrthoDB" id="9809338at2"/>
<dbReference type="Pfam" id="PF02311">
    <property type="entry name" value="AraC_binding"/>
    <property type="match status" value="1"/>
</dbReference>
<dbReference type="InterPro" id="IPR050204">
    <property type="entry name" value="AraC_XylS_family_regulators"/>
</dbReference>
<dbReference type="PANTHER" id="PTHR46796">
    <property type="entry name" value="HTH-TYPE TRANSCRIPTIONAL ACTIVATOR RHAS-RELATED"/>
    <property type="match status" value="1"/>
</dbReference>
<evidence type="ECO:0000313" key="6">
    <source>
        <dbReference type="Proteomes" id="UP000197535"/>
    </source>
</evidence>
<dbReference type="GO" id="GO:0003700">
    <property type="term" value="F:DNA-binding transcription factor activity"/>
    <property type="evidence" value="ECO:0007669"/>
    <property type="project" value="InterPro"/>
</dbReference>
<proteinExistence type="predicted"/>
<dbReference type="InterPro" id="IPR018060">
    <property type="entry name" value="HTH_AraC"/>
</dbReference>
<feature type="domain" description="HTH araC/xylS-type" evidence="4">
    <location>
        <begin position="174"/>
        <end position="271"/>
    </location>
</feature>
<gene>
    <name evidence="5" type="ORF">AYR66_22120</name>
</gene>
<dbReference type="InterPro" id="IPR037923">
    <property type="entry name" value="HTH-like"/>
</dbReference>
<reference evidence="5 6" key="1">
    <citation type="submission" date="2016-02" db="EMBL/GenBank/DDBJ databases">
        <authorList>
            <person name="Wen L."/>
            <person name="He K."/>
            <person name="Yang H."/>
        </authorList>
    </citation>
    <scope>NUCLEOTIDE SEQUENCE [LARGE SCALE GENOMIC DNA]</scope>
    <source>
        <strain evidence="5 6">TSA40</strain>
    </source>
</reference>
<keyword evidence="1" id="KW-0805">Transcription regulation</keyword>
<keyword evidence="3" id="KW-0804">Transcription</keyword>
<dbReference type="SUPFAM" id="SSF51215">
    <property type="entry name" value="Regulatory protein AraC"/>
    <property type="match status" value="1"/>
</dbReference>
<accession>A0A254TGK7</accession>
<evidence type="ECO:0000256" key="2">
    <source>
        <dbReference type="ARBA" id="ARBA00023125"/>
    </source>
</evidence>